<comment type="caution">
    <text evidence="2">The sequence shown here is derived from an EMBL/GenBank/DDBJ whole genome shotgun (WGS) entry which is preliminary data.</text>
</comment>
<feature type="domain" description="DUF397" evidence="1">
    <location>
        <begin position="2"/>
        <end position="52"/>
    </location>
</feature>
<dbReference type="RefSeq" id="WP_141983594.1">
    <property type="nucleotide sequence ID" value="NZ_VFPP01000001.1"/>
</dbReference>
<keyword evidence="3" id="KW-1185">Reference proteome</keyword>
<dbReference type="InterPro" id="IPR007278">
    <property type="entry name" value="DUF397"/>
</dbReference>
<evidence type="ECO:0000313" key="3">
    <source>
        <dbReference type="Proteomes" id="UP000316628"/>
    </source>
</evidence>
<name>A0A543JRU2_9PSEU</name>
<gene>
    <name evidence="2" type="ORF">FHX81_8063</name>
</gene>
<accession>A0A543JRU2</accession>
<proteinExistence type="predicted"/>
<reference evidence="2 3" key="1">
    <citation type="submission" date="2019-06" db="EMBL/GenBank/DDBJ databases">
        <title>Sequencing the genomes of 1000 actinobacteria strains.</title>
        <authorList>
            <person name="Klenk H.-P."/>
        </authorList>
    </citation>
    <scope>NUCLEOTIDE SEQUENCE [LARGE SCALE GENOMIC DNA]</scope>
    <source>
        <strain evidence="2 3">DSM 45456</strain>
    </source>
</reference>
<dbReference type="Pfam" id="PF04149">
    <property type="entry name" value="DUF397"/>
    <property type="match status" value="1"/>
</dbReference>
<organism evidence="2 3">
    <name type="scientific">Saccharothrix saharensis</name>
    <dbReference type="NCBI Taxonomy" id="571190"/>
    <lineage>
        <taxon>Bacteria</taxon>
        <taxon>Bacillati</taxon>
        <taxon>Actinomycetota</taxon>
        <taxon>Actinomycetes</taxon>
        <taxon>Pseudonocardiales</taxon>
        <taxon>Pseudonocardiaceae</taxon>
        <taxon>Saccharothrix</taxon>
    </lineage>
</organism>
<dbReference type="AlphaFoldDB" id="A0A543JRU2"/>
<dbReference type="Proteomes" id="UP000316628">
    <property type="component" value="Unassembled WGS sequence"/>
</dbReference>
<sequence>MWRKPSRSGGAQNCVEVARSAERAAVRDTKSREAGTLVFRPAAFQAFLNTLKQ</sequence>
<evidence type="ECO:0000259" key="1">
    <source>
        <dbReference type="Pfam" id="PF04149"/>
    </source>
</evidence>
<protein>
    <submittedName>
        <fullName evidence="2">Uncharacterized protein DUF397</fullName>
    </submittedName>
</protein>
<evidence type="ECO:0000313" key="2">
    <source>
        <dbReference type="EMBL" id="TQM85571.1"/>
    </source>
</evidence>
<dbReference type="EMBL" id="VFPP01000001">
    <property type="protein sequence ID" value="TQM85571.1"/>
    <property type="molecule type" value="Genomic_DNA"/>
</dbReference>